<evidence type="ECO:0000256" key="15">
    <source>
        <dbReference type="ARBA" id="ARBA00034536"/>
    </source>
</evidence>
<feature type="compositionally biased region" description="Basic residues" evidence="23">
    <location>
        <begin position="103"/>
        <end position="127"/>
    </location>
</feature>
<evidence type="ECO:0000256" key="19">
    <source>
        <dbReference type="ARBA" id="ARBA00047338"/>
    </source>
</evidence>
<dbReference type="GO" id="GO:0005789">
    <property type="term" value="C:endoplasmic reticulum membrane"/>
    <property type="evidence" value="ECO:0007669"/>
    <property type="project" value="UniProtKB-SubCell"/>
</dbReference>
<keyword evidence="4" id="KW-0285">Flavoprotein</keyword>
<evidence type="ECO:0000313" key="25">
    <source>
        <dbReference type="Proteomes" id="UP000823405"/>
    </source>
</evidence>
<evidence type="ECO:0000256" key="3">
    <source>
        <dbReference type="ARBA" id="ARBA00009183"/>
    </source>
</evidence>
<keyword evidence="6" id="KW-0256">Endoplasmic reticulum</keyword>
<evidence type="ECO:0000256" key="9">
    <source>
        <dbReference type="ARBA" id="ARBA00022989"/>
    </source>
</evidence>
<evidence type="ECO:0000256" key="23">
    <source>
        <dbReference type="SAM" id="MobiDB-lite"/>
    </source>
</evidence>
<dbReference type="Pfam" id="PF00743">
    <property type="entry name" value="FMO-like"/>
    <property type="match status" value="1"/>
</dbReference>
<feature type="compositionally biased region" description="Polar residues" evidence="23">
    <location>
        <begin position="692"/>
        <end position="702"/>
    </location>
</feature>
<evidence type="ECO:0000256" key="17">
    <source>
        <dbReference type="ARBA" id="ARBA00034561"/>
    </source>
</evidence>
<evidence type="ECO:0000256" key="7">
    <source>
        <dbReference type="ARBA" id="ARBA00022827"/>
    </source>
</evidence>
<reference evidence="24" key="1">
    <citation type="journal article" date="2020" name="Fungal Divers.">
        <title>Resolving the Mortierellaceae phylogeny through synthesis of multi-gene phylogenetics and phylogenomics.</title>
        <authorList>
            <person name="Vandepol N."/>
            <person name="Liber J."/>
            <person name="Desiro A."/>
            <person name="Na H."/>
            <person name="Kennedy M."/>
            <person name="Barry K."/>
            <person name="Grigoriev I.V."/>
            <person name="Miller A.N."/>
            <person name="O'Donnell K."/>
            <person name="Stajich J.E."/>
            <person name="Bonito G."/>
        </authorList>
    </citation>
    <scope>NUCLEOTIDE SEQUENCE</scope>
    <source>
        <strain evidence="24">NVP60</strain>
    </source>
</reference>
<comment type="subcellular location">
    <subcellularLocation>
        <location evidence="2">Endoplasmic reticulum membrane</location>
        <topology evidence="2">Single-pass membrane protein</topology>
    </subcellularLocation>
</comment>
<feature type="compositionally biased region" description="Basic and acidic residues" evidence="23">
    <location>
        <begin position="1"/>
        <end position="12"/>
    </location>
</feature>
<comment type="catalytic activity">
    <reaction evidence="22">
        <text>N,N-dimethylaniline + NADPH + O2 + H(+) = N,N-dimethylaniline N-oxide + NADP(+) + H2O</text>
        <dbReference type="Rhea" id="RHEA:24468"/>
        <dbReference type="ChEBI" id="CHEBI:15377"/>
        <dbReference type="ChEBI" id="CHEBI:15378"/>
        <dbReference type="ChEBI" id="CHEBI:15379"/>
        <dbReference type="ChEBI" id="CHEBI:16269"/>
        <dbReference type="ChEBI" id="CHEBI:17735"/>
        <dbReference type="ChEBI" id="CHEBI:57783"/>
        <dbReference type="ChEBI" id="CHEBI:58349"/>
        <dbReference type="EC" id="1.14.13.8"/>
    </reaction>
    <physiologicalReaction direction="left-to-right" evidence="22">
        <dbReference type="Rhea" id="RHEA:24469"/>
    </physiologicalReaction>
</comment>
<keyword evidence="11" id="KW-0503">Monooxygenase</keyword>
<dbReference type="EC" id="1.14.13.148" evidence="14"/>
<evidence type="ECO:0000256" key="11">
    <source>
        <dbReference type="ARBA" id="ARBA00023033"/>
    </source>
</evidence>
<dbReference type="GO" id="GO:0004499">
    <property type="term" value="F:N,N-dimethylaniline monooxygenase activity"/>
    <property type="evidence" value="ECO:0007669"/>
    <property type="project" value="InterPro"/>
</dbReference>
<dbReference type="GO" id="GO:0034899">
    <property type="term" value="F:trimethylamine monooxygenase activity"/>
    <property type="evidence" value="ECO:0007669"/>
    <property type="project" value="UniProtKB-EC"/>
</dbReference>
<evidence type="ECO:0000256" key="5">
    <source>
        <dbReference type="ARBA" id="ARBA00022692"/>
    </source>
</evidence>
<keyword evidence="10" id="KW-0560">Oxidoreductase</keyword>
<dbReference type="PRINTS" id="PR00370">
    <property type="entry name" value="FMOXYGENASE"/>
</dbReference>
<name>A0A9P6RPN9_9FUNG</name>
<dbReference type="Proteomes" id="UP000823405">
    <property type="component" value="Unassembled WGS sequence"/>
</dbReference>
<gene>
    <name evidence="24" type="primary">FMO5</name>
    <name evidence="24" type="ORF">BGZ97_006793</name>
</gene>
<keyword evidence="25" id="KW-1185">Reference proteome</keyword>
<feature type="region of interest" description="Disordered" evidence="23">
    <location>
        <begin position="692"/>
        <end position="715"/>
    </location>
</feature>
<evidence type="ECO:0000313" key="24">
    <source>
        <dbReference type="EMBL" id="KAG0322406.1"/>
    </source>
</evidence>
<evidence type="ECO:0000256" key="1">
    <source>
        <dbReference type="ARBA" id="ARBA00001974"/>
    </source>
</evidence>
<evidence type="ECO:0000256" key="2">
    <source>
        <dbReference type="ARBA" id="ARBA00004389"/>
    </source>
</evidence>
<evidence type="ECO:0000256" key="12">
    <source>
        <dbReference type="ARBA" id="ARBA00023136"/>
    </source>
</evidence>
<comment type="function">
    <text evidence="18">Broad spectrum monooxygenase that catalyzes the oxygenation of a wide variety of nitrogen- and sulfur-containing compounds including xenobiotics. Catalyzes the S-oxygenation of hypotaurine to produce taurine, an organic osmolyte involved in cell volume regulation as well as a variety of cytoprotective and developmental processes. In vitro, catalyzes the N-oxygenation of trimethylamine (TMA) to produce trimethylamine N-oxide (TMAO) and could therefore participate to the detoxification of this compound that is generated by the action of gut microbiota from dietary precursors such as choline, choline containing compounds, betaine or L-carnitine.</text>
</comment>
<dbReference type="GO" id="GO:0050661">
    <property type="term" value="F:NADP binding"/>
    <property type="evidence" value="ECO:0007669"/>
    <property type="project" value="InterPro"/>
</dbReference>
<dbReference type="SUPFAM" id="SSF51905">
    <property type="entry name" value="FAD/NAD(P)-binding domain"/>
    <property type="match status" value="2"/>
</dbReference>
<dbReference type="GO" id="GO:0050660">
    <property type="term" value="F:flavin adenine dinucleotide binding"/>
    <property type="evidence" value="ECO:0007669"/>
    <property type="project" value="InterPro"/>
</dbReference>
<feature type="compositionally biased region" description="Basic residues" evidence="23">
    <location>
        <begin position="45"/>
        <end position="61"/>
    </location>
</feature>
<keyword evidence="9" id="KW-1133">Transmembrane helix</keyword>
<organism evidence="24 25">
    <name type="scientific">Linnemannia gamsii</name>
    <dbReference type="NCBI Taxonomy" id="64522"/>
    <lineage>
        <taxon>Eukaryota</taxon>
        <taxon>Fungi</taxon>
        <taxon>Fungi incertae sedis</taxon>
        <taxon>Mucoromycota</taxon>
        <taxon>Mortierellomycotina</taxon>
        <taxon>Mortierellomycetes</taxon>
        <taxon>Mortierellales</taxon>
        <taxon>Mortierellaceae</taxon>
        <taxon>Linnemannia</taxon>
    </lineage>
</organism>
<dbReference type="OrthoDB" id="66881at2759"/>
<keyword evidence="5" id="KW-0812">Transmembrane</keyword>
<evidence type="ECO:0000256" key="21">
    <source>
        <dbReference type="ARBA" id="ARBA00048088"/>
    </source>
</evidence>
<evidence type="ECO:0000256" key="16">
    <source>
        <dbReference type="ARBA" id="ARBA00034554"/>
    </source>
</evidence>
<comment type="catalytic activity">
    <reaction evidence="19">
        <text>hypotaurine + NADH + O2 + H(+) = taurine + NAD(+) + H2O</text>
        <dbReference type="Rhea" id="RHEA:74111"/>
        <dbReference type="ChEBI" id="CHEBI:15377"/>
        <dbReference type="ChEBI" id="CHEBI:15378"/>
        <dbReference type="ChEBI" id="CHEBI:15379"/>
        <dbReference type="ChEBI" id="CHEBI:57540"/>
        <dbReference type="ChEBI" id="CHEBI:57853"/>
        <dbReference type="ChEBI" id="CHEBI:57945"/>
        <dbReference type="ChEBI" id="CHEBI:507393"/>
        <dbReference type="EC" id="1.14.13.8"/>
    </reaction>
    <physiologicalReaction direction="left-to-right" evidence="19">
        <dbReference type="Rhea" id="RHEA:74112"/>
    </physiologicalReaction>
</comment>
<dbReference type="FunFam" id="3.50.50.60:FF:000159">
    <property type="entry name" value="Dimethylaniline monooxygenase [N-oxide-forming]"/>
    <property type="match status" value="1"/>
</dbReference>
<evidence type="ECO:0000256" key="13">
    <source>
        <dbReference type="ARBA" id="ARBA00029725"/>
    </source>
</evidence>
<dbReference type="InterPro" id="IPR020946">
    <property type="entry name" value="Flavin_mOase-like"/>
</dbReference>
<evidence type="ECO:0000256" key="6">
    <source>
        <dbReference type="ARBA" id="ARBA00022824"/>
    </source>
</evidence>
<evidence type="ECO:0000256" key="4">
    <source>
        <dbReference type="ARBA" id="ARBA00022630"/>
    </source>
</evidence>
<evidence type="ECO:0000256" key="8">
    <source>
        <dbReference type="ARBA" id="ARBA00022857"/>
    </source>
</evidence>
<evidence type="ECO:0000256" key="18">
    <source>
        <dbReference type="ARBA" id="ARBA00045957"/>
    </source>
</evidence>
<dbReference type="InterPro" id="IPR036188">
    <property type="entry name" value="FAD/NAD-bd_sf"/>
</dbReference>
<comment type="catalytic activity">
    <reaction evidence="20">
        <text>hypotaurine + NADPH + O2 + H(+) = taurine + NADP(+) + H2O</text>
        <dbReference type="Rhea" id="RHEA:69819"/>
        <dbReference type="ChEBI" id="CHEBI:15377"/>
        <dbReference type="ChEBI" id="CHEBI:15378"/>
        <dbReference type="ChEBI" id="CHEBI:15379"/>
        <dbReference type="ChEBI" id="CHEBI:57783"/>
        <dbReference type="ChEBI" id="CHEBI:57853"/>
        <dbReference type="ChEBI" id="CHEBI:58349"/>
        <dbReference type="ChEBI" id="CHEBI:507393"/>
        <dbReference type="EC" id="1.14.13.8"/>
    </reaction>
    <physiologicalReaction direction="left-to-right" evidence="20">
        <dbReference type="Rhea" id="RHEA:69820"/>
    </physiologicalReaction>
</comment>
<dbReference type="PANTHER" id="PTHR23023">
    <property type="entry name" value="DIMETHYLANILINE MONOOXYGENASE"/>
    <property type="match status" value="1"/>
</dbReference>
<dbReference type="InterPro" id="IPR000960">
    <property type="entry name" value="Flavin_mOase"/>
</dbReference>
<evidence type="ECO:0000256" key="20">
    <source>
        <dbReference type="ARBA" id="ARBA00048041"/>
    </source>
</evidence>
<feature type="compositionally biased region" description="Low complexity" evidence="23">
    <location>
        <begin position="13"/>
        <end position="29"/>
    </location>
</feature>
<keyword evidence="12" id="KW-0472">Membrane</keyword>
<feature type="compositionally biased region" description="Acidic residues" evidence="23">
    <location>
        <begin position="67"/>
        <end position="98"/>
    </location>
</feature>
<comment type="cofactor">
    <cofactor evidence="1">
        <name>FAD</name>
        <dbReference type="ChEBI" id="CHEBI:57692"/>
    </cofactor>
</comment>
<accession>A0A9P6RPN9</accession>
<evidence type="ECO:0000256" key="14">
    <source>
        <dbReference type="ARBA" id="ARBA00034528"/>
    </source>
</evidence>
<comment type="caution">
    <text evidence="24">The sequence shown here is derived from an EMBL/GenBank/DDBJ whole genome shotgun (WGS) entry which is preliminary data.</text>
</comment>
<proteinExistence type="inferred from homology"/>
<comment type="similarity">
    <text evidence="3">Belongs to the FMO family.</text>
</comment>
<dbReference type="EMBL" id="JAAAIN010000030">
    <property type="protein sequence ID" value="KAG0322406.1"/>
    <property type="molecule type" value="Genomic_DNA"/>
</dbReference>
<keyword evidence="8" id="KW-0521">NADP</keyword>
<dbReference type="Gene3D" id="3.50.50.60">
    <property type="entry name" value="FAD/NAD(P)-binding domain"/>
    <property type="match status" value="2"/>
</dbReference>
<comment type="catalytic activity">
    <reaction evidence="21">
        <text>trimethylamine + NADPH + O2 = trimethylamine N-oxide + NADP(+) + H2O</text>
        <dbReference type="Rhea" id="RHEA:31979"/>
        <dbReference type="ChEBI" id="CHEBI:15377"/>
        <dbReference type="ChEBI" id="CHEBI:15379"/>
        <dbReference type="ChEBI" id="CHEBI:15724"/>
        <dbReference type="ChEBI" id="CHEBI:57783"/>
        <dbReference type="ChEBI" id="CHEBI:58349"/>
        <dbReference type="ChEBI" id="CHEBI:58389"/>
        <dbReference type="EC" id="1.14.13.148"/>
    </reaction>
    <physiologicalReaction direction="left-to-right" evidence="21">
        <dbReference type="Rhea" id="RHEA:31980"/>
    </physiologicalReaction>
</comment>
<dbReference type="InterPro" id="IPR050346">
    <property type="entry name" value="FMO-like"/>
</dbReference>
<feature type="region of interest" description="Disordered" evidence="23">
    <location>
        <begin position="1"/>
        <end position="166"/>
    </location>
</feature>
<dbReference type="AlphaFoldDB" id="A0A9P6RPN9"/>
<keyword evidence="7" id="KW-0274">FAD</keyword>
<evidence type="ECO:0000256" key="22">
    <source>
        <dbReference type="ARBA" id="ARBA00049443"/>
    </source>
</evidence>
<evidence type="ECO:0000256" key="10">
    <source>
        <dbReference type="ARBA" id="ARBA00023002"/>
    </source>
</evidence>
<sequence length="715" mass="80305">MSDAADRKRKLEALAAKRANESKPAAAPTKKPEAAKPKSSSSNSHKSKPVSKSKFPGKGRSLKHDDSEDDDDIIDDDSEDSNVESDISEEFSDVDSEDSDRPKSKKRKSAPVKKSSSRRSPPPKKKSSSSSTKSKPKKKKSKGSDSDEDSDNLSVASESEGSGGASGLTAIKECLDEKDLIDVVAFEQENYLGGLWRYVEVSEENPNPHSSVYKSTIINTSKELMTYSDFAIPLDWPTYLPNQKVAFYFDKYAEHFDLRRHIRFSTKVLEVKELHDEQNRWSVRFQPVLPANASPDAPPPVIKEEIFDYVMMCSGHHWKPRYPTFPGMDPNDPEAYTGEQLHSHFYRQAHTYQDKTVIVVGLGNSAVDLAVELSLNQSEVYLSCRRPAWIAPRWLLGKPLDHNRTRLSHMVPLFLMQLVVAYLYKRLTPPIHRNMKPVRKPMETHPTINTLLPERISTGTVKPVQNIKKLGPGKRVEFEDGTVVDHVDAVLYCTGYHISFPVLEPEIVTDGKEGAEESNQVWTWNYMVPPRHPNMAFVGLFQPLGAIMPISEMQCRFLVRTLVGKMEPLPSEQEMDKDIVALKKYIRTRYDDAPRHTIQVDYATFCDSLATKIGCFPTLSKLVSKYGVVEGLRLKLETIFGPPTPLQYRLVGPHDWEGAREATWGYAGKPAFAGSKYLQEFLPAPKGKATTTLAQSTSITNQSREEKTTTSTKVV</sequence>
<protein>
    <recommendedName>
        <fullName evidence="15">Flavin-containing monooxygenase 1</fullName>
        <ecNumber evidence="14">1.14.13.148</ecNumber>
    </recommendedName>
    <alternativeName>
        <fullName evidence="17">Dimethylaniline monooxygenase [N-oxide-forming] 1</fullName>
    </alternativeName>
    <alternativeName>
        <fullName evidence="13">Dimethylaniline oxidase 1</fullName>
    </alternativeName>
    <alternativeName>
        <fullName evidence="16">Trimethylamine monooxygenase</fullName>
    </alternativeName>
</protein>